<evidence type="ECO:0000256" key="2">
    <source>
        <dbReference type="ARBA" id="ARBA00023002"/>
    </source>
</evidence>
<dbReference type="RefSeq" id="WP_071083940.1">
    <property type="nucleotide sequence ID" value="NZ_MBLM01000108.1"/>
</dbReference>
<dbReference type="InterPro" id="IPR036291">
    <property type="entry name" value="NAD(P)-bd_dom_sf"/>
</dbReference>
<dbReference type="GO" id="GO:0016491">
    <property type="term" value="F:oxidoreductase activity"/>
    <property type="evidence" value="ECO:0007669"/>
    <property type="project" value="UniProtKB-KW"/>
</dbReference>
<evidence type="ECO:0000313" key="4">
    <source>
        <dbReference type="EMBL" id="OHV38934.1"/>
    </source>
</evidence>
<organism evidence="4 5">
    <name type="scientific">Parafrankia colletiae</name>
    <dbReference type="NCBI Taxonomy" id="573497"/>
    <lineage>
        <taxon>Bacteria</taxon>
        <taxon>Bacillati</taxon>
        <taxon>Actinomycetota</taxon>
        <taxon>Actinomycetes</taxon>
        <taxon>Frankiales</taxon>
        <taxon>Frankiaceae</taxon>
        <taxon>Parafrankia</taxon>
    </lineage>
</organism>
<dbReference type="PRINTS" id="PR00080">
    <property type="entry name" value="SDRFAMILY"/>
</dbReference>
<keyword evidence="5" id="KW-1185">Reference proteome</keyword>
<dbReference type="FunFam" id="3.40.50.720:FF:000084">
    <property type="entry name" value="Short-chain dehydrogenase reductase"/>
    <property type="match status" value="1"/>
</dbReference>
<dbReference type="PROSITE" id="PS00061">
    <property type="entry name" value="ADH_SHORT"/>
    <property type="match status" value="1"/>
</dbReference>
<dbReference type="InterPro" id="IPR050259">
    <property type="entry name" value="SDR"/>
</dbReference>
<dbReference type="PRINTS" id="PR00081">
    <property type="entry name" value="GDHRDH"/>
</dbReference>
<reference evidence="5" key="1">
    <citation type="submission" date="2016-07" db="EMBL/GenBank/DDBJ databases">
        <title>Sequence Frankia sp. strain CcI1.17.</title>
        <authorList>
            <person name="Ghodhbane-Gtari F."/>
            <person name="Swanson E."/>
            <person name="Gueddou A."/>
            <person name="Morris K."/>
            <person name="Hezbri K."/>
            <person name="Ktari A."/>
            <person name="Nouioui I."/>
            <person name="Abebe-Akele F."/>
            <person name="Simpson S."/>
            <person name="Thomas K."/>
            <person name="Gtari M."/>
            <person name="Tisa L.S."/>
            <person name="Hurst S."/>
        </authorList>
    </citation>
    <scope>NUCLEOTIDE SEQUENCE [LARGE SCALE GENOMIC DNA]</scope>
    <source>
        <strain evidence="5">Cc1.17</strain>
    </source>
</reference>
<dbReference type="GO" id="GO:0032787">
    <property type="term" value="P:monocarboxylic acid metabolic process"/>
    <property type="evidence" value="ECO:0007669"/>
    <property type="project" value="UniProtKB-ARBA"/>
</dbReference>
<sequence length="253" mass="25981">MAGSQIGRVAVVTGGASGIGRSCALRLARDGAKVAVLDLNAADAKEVAAEIQAEGGSALAVGVDVADRASVDAALAETREDLGPIAILVNSAGKTASNRFLNISLELWTSIMTVNLTGTFHCCQAAVPDMIEAGWGRIVNISSSSAHSGQAYMTHYVASKAGVVGFTKALALELGPNGITVNTIPPGFVDTPMLRDSEKKGRFGMSVDEHAARTPVRRVGRPEDIAAACSFLASEEAGYITGQIIGVNGGRNT</sequence>
<name>A0A1S1R2H5_9ACTN</name>
<dbReference type="NCBIfam" id="NF005559">
    <property type="entry name" value="PRK07231.1"/>
    <property type="match status" value="1"/>
</dbReference>
<gene>
    <name evidence="4" type="ORF">CC117_04290</name>
</gene>
<keyword evidence="2" id="KW-0560">Oxidoreductase</keyword>
<dbReference type="InterPro" id="IPR002347">
    <property type="entry name" value="SDR_fam"/>
</dbReference>
<dbReference type="Pfam" id="PF13561">
    <property type="entry name" value="adh_short_C2"/>
    <property type="match status" value="1"/>
</dbReference>
<comment type="similarity">
    <text evidence="1">Belongs to the short-chain dehydrogenases/reductases (SDR) family.</text>
</comment>
<feature type="domain" description="Ketoreductase" evidence="3">
    <location>
        <begin position="8"/>
        <end position="187"/>
    </location>
</feature>
<dbReference type="AlphaFoldDB" id="A0A1S1R2H5"/>
<dbReference type="PANTHER" id="PTHR42879">
    <property type="entry name" value="3-OXOACYL-(ACYL-CARRIER-PROTEIN) REDUCTASE"/>
    <property type="match status" value="1"/>
</dbReference>
<evidence type="ECO:0000313" key="5">
    <source>
        <dbReference type="Proteomes" id="UP000179627"/>
    </source>
</evidence>
<dbReference type="EMBL" id="MBLM01000108">
    <property type="protein sequence ID" value="OHV38934.1"/>
    <property type="molecule type" value="Genomic_DNA"/>
</dbReference>
<dbReference type="NCBIfam" id="NF009466">
    <property type="entry name" value="PRK12826.1-2"/>
    <property type="match status" value="1"/>
</dbReference>
<evidence type="ECO:0000259" key="3">
    <source>
        <dbReference type="SMART" id="SM00822"/>
    </source>
</evidence>
<comment type="caution">
    <text evidence="4">The sequence shown here is derived from an EMBL/GenBank/DDBJ whole genome shotgun (WGS) entry which is preliminary data.</text>
</comment>
<dbReference type="InterPro" id="IPR057326">
    <property type="entry name" value="KR_dom"/>
</dbReference>
<dbReference type="SUPFAM" id="SSF51735">
    <property type="entry name" value="NAD(P)-binding Rossmann-fold domains"/>
    <property type="match status" value="1"/>
</dbReference>
<evidence type="ECO:0000256" key="1">
    <source>
        <dbReference type="ARBA" id="ARBA00006484"/>
    </source>
</evidence>
<protein>
    <submittedName>
        <fullName evidence="4">Short-chain dehydrogenase</fullName>
    </submittedName>
</protein>
<accession>A0A1S1R2H5</accession>
<dbReference type="Proteomes" id="UP000179627">
    <property type="component" value="Unassembled WGS sequence"/>
</dbReference>
<dbReference type="SMART" id="SM00822">
    <property type="entry name" value="PKS_KR"/>
    <property type="match status" value="1"/>
</dbReference>
<proteinExistence type="inferred from homology"/>
<dbReference type="Gene3D" id="3.40.50.720">
    <property type="entry name" value="NAD(P)-binding Rossmann-like Domain"/>
    <property type="match status" value="1"/>
</dbReference>
<dbReference type="InterPro" id="IPR020904">
    <property type="entry name" value="Sc_DH/Rdtase_CS"/>
</dbReference>
<dbReference type="PANTHER" id="PTHR42879:SF2">
    <property type="entry name" value="3-OXOACYL-[ACYL-CARRIER-PROTEIN] REDUCTASE FABG"/>
    <property type="match status" value="1"/>
</dbReference>
<dbReference type="OrthoDB" id="9804774at2"/>